<organism evidence="2 3">
    <name type="scientific">Suillus fuscotomentosus</name>
    <dbReference type="NCBI Taxonomy" id="1912939"/>
    <lineage>
        <taxon>Eukaryota</taxon>
        <taxon>Fungi</taxon>
        <taxon>Dikarya</taxon>
        <taxon>Basidiomycota</taxon>
        <taxon>Agaricomycotina</taxon>
        <taxon>Agaricomycetes</taxon>
        <taxon>Agaricomycetidae</taxon>
        <taxon>Boletales</taxon>
        <taxon>Suillineae</taxon>
        <taxon>Suillaceae</taxon>
        <taxon>Suillus</taxon>
    </lineage>
</organism>
<name>A0AAD4EM80_9AGAM</name>
<feature type="domain" description="DUF6532" evidence="1">
    <location>
        <begin position="81"/>
        <end position="266"/>
    </location>
</feature>
<dbReference type="EMBL" id="JABBWK010000001">
    <property type="protein sequence ID" value="KAG1908767.1"/>
    <property type="molecule type" value="Genomic_DNA"/>
</dbReference>
<reference evidence="2" key="1">
    <citation type="journal article" date="2020" name="New Phytol.">
        <title>Comparative genomics reveals dynamic genome evolution in host specialist ectomycorrhizal fungi.</title>
        <authorList>
            <person name="Lofgren L.A."/>
            <person name="Nguyen N.H."/>
            <person name="Vilgalys R."/>
            <person name="Ruytinx J."/>
            <person name="Liao H.L."/>
            <person name="Branco S."/>
            <person name="Kuo A."/>
            <person name="LaButti K."/>
            <person name="Lipzen A."/>
            <person name="Andreopoulos W."/>
            <person name="Pangilinan J."/>
            <person name="Riley R."/>
            <person name="Hundley H."/>
            <person name="Na H."/>
            <person name="Barry K."/>
            <person name="Grigoriev I.V."/>
            <person name="Stajich J.E."/>
            <person name="Kennedy P.G."/>
        </authorList>
    </citation>
    <scope>NUCLEOTIDE SEQUENCE</scope>
    <source>
        <strain evidence="2">FC203</strain>
    </source>
</reference>
<accession>A0AAD4EM80</accession>
<evidence type="ECO:0000259" key="1">
    <source>
        <dbReference type="Pfam" id="PF20149"/>
    </source>
</evidence>
<sequence length="317" mass="36248">MERLTSATTMIEEHLQPYSILSLCTDSHCASRVSASVYLDDEHPERTRQGSKLELKPMDMKFYSKADQKNTEHTHKLIILDMLLESGWQKTSKLEQVAAECILQASAVSGHITEHVEGINKLIFDGLLSIRGKLVNEAEQVLSNLNIYPPDDSRMTNDEKKEHIRQHAADLLDNKNILEYALHSYDSDRGKTLVYSAPAFLDLHEDFWFGQNSPFLDPQSRALISCISWHMYTLMGAAIMCVVHRALEGQFLGSGRKIFQFTMENFSGAAGGIRQAMMQYVANPKLDEYEFMPYMQAHHTMINTYENYELTWEKCPQ</sequence>
<protein>
    <recommendedName>
        <fullName evidence="1">DUF6532 domain-containing protein</fullName>
    </recommendedName>
</protein>
<proteinExistence type="predicted"/>
<keyword evidence="3" id="KW-1185">Reference proteome</keyword>
<dbReference type="RefSeq" id="XP_041234342.1">
    <property type="nucleotide sequence ID" value="XM_041376412.1"/>
</dbReference>
<evidence type="ECO:0000313" key="3">
    <source>
        <dbReference type="Proteomes" id="UP001195769"/>
    </source>
</evidence>
<comment type="caution">
    <text evidence="2">The sequence shown here is derived from an EMBL/GenBank/DDBJ whole genome shotgun (WGS) entry which is preliminary data.</text>
</comment>
<gene>
    <name evidence="2" type="ORF">F5891DRAFT_974086</name>
</gene>
<dbReference type="InterPro" id="IPR045341">
    <property type="entry name" value="DUF6532"/>
</dbReference>
<dbReference type="Proteomes" id="UP001195769">
    <property type="component" value="Unassembled WGS sequence"/>
</dbReference>
<evidence type="ECO:0000313" key="2">
    <source>
        <dbReference type="EMBL" id="KAG1908767.1"/>
    </source>
</evidence>
<dbReference type="Pfam" id="PF20149">
    <property type="entry name" value="DUF6532"/>
    <property type="match status" value="1"/>
</dbReference>
<dbReference type="GeneID" id="64670710"/>
<dbReference type="AlphaFoldDB" id="A0AAD4EM80"/>